<comment type="caution">
    <text evidence="1">The sequence shown here is derived from an EMBL/GenBank/DDBJ whole genome shotgun (WGS) entry which is preliminary data.</text>
</comment>
<gene>
    <name evidence="1" type="ORF">S03H2_63702</name>
</gene>
<evidence type="ECO:0000313" key="1">
    <source>
        <dbReference type="EMBL" id="GAH86935.1"/>
    </source>
</evidence>
<proteinExistence type="predicted"/>
<accession>X1JZS9</accession>
<dbReference type="EMBL" id="BARU01041299">
    <property type="protein sequence ID" value="GAH86935.1"/>
    <property type="molecule type" value="Genomic_DNA"/>
</dbReference>
<feature type="non-terminal residue" evidence="1">
    <location>
        <position position="1"/>
    </location>
</feature>
<dbReference type="AlphaFoldDB" id="X1JZS9"/>
<reference evidence="1" key="1">
    <citation type="journal article" date="2014" name="Front. Microbiol.">
        <title>High frequency of phylogenetically diverse reductive dehalogenase-homologous genes in deep subseafloor sedimentary metagenomes.</title>
        <authorList>
            <person name="Kawai M."/>
            <person name="Futagami T."/>
            <person name="Toyoda A."/>
            <person name="Takaki Y."/>
            <person name="Nishi S."/>
            <person name="Hori S."/>
            <person name="Arai W."/>
            <person name="Tsubouchi T."/>
            <person name="Morono Y."/>
            <person name="Uchiyama I."/>
            <person name="Ito T."/>
            <person name="Fujiyama A."/>
            <person name="Inagaki F."/>
            <person name="Takami H."/>
        </authorList>
    </citation>
    <scope>NUCLEOTIDE SEQUENCE</scope>
    <source>
        <strain evidence="1">Expedition CK06-06</strain>
    </source>
</reference>
<sequence>ATAGVIWILVGQSGYMVFNNCHFDGTTGTPTIGIQATAVGSLKIENCEFLGGRHSGGFSTAAIDILAGAANGTQIKNNFITADGIGIRTNAATTFAELGVCKDNRIISTGKAISDSSNTTGQMACINNLMITETNNGSGTAYDLNVDFCIQNWLVSGGDNETHRIPVDTDEA</sequence>
<dbReference type="SUPFAM" id="SSF51126">
    <property type="entry name" value="Pectin lyase-like"/>
    <property type="match status" value="1"/>
</dbReference>
<name>X1JZS9_9ZZZZ</name>
<organism evidence="1">
    <name type="scientific">marine sediment metagenome</name>
    <dbReference type="NCBI Taxonomy" id="412755"/>
    <lineage>
        <taxon>unclassified sequences</taxon>
        <taxon>metagenomes</taxon>
        <taxon>ecological metagenomes</taxon>
    </lineage>
</organism>
<dbReference type="InterPro" id="IPR011050">
    <property type="entry name" value="Pectin_lyase_fold/virulence"/>
</dbReference>
<evidence type="ECO:0008006" key="2">
    <source>
        <dbReference type="Google" id="ProtNLM"/>
    </source>
</evidence>
<protein>
    <recommendedName>
        <fullName evidence="2">Right handed beta helix domain-containing protein</fullName>
    </recommendedName>
</protein>